<reference evidence="4" key="1">
    <citation type="submission" date="2022-11" db="EMBL/GenBank/DDBJ databases">
        <title>Chromosomal genome sequence assembly and mating type (MAT) locus characterization of the leprose asexual lichenized fungus Lepraria neglecta (Nyl.) Erichsen.</title>
        <authorList>
            <person name="Allen J.L."/>
            <person name="Pfeffer B."/>
        </authorList>
    </citation>
    <scope>NUCLEOTIDE SEQUENCE</scope>
    <source>
        <strain evidence="4">Allen 5258</strain>
    </source>
</reference>
<evidence type="ECO:0000256" key="1">
    <source>
        <dbReference type="ARBA" id="ARBA00022737"/>
    </source>
</evidence>
<evidence type="ECO:0000313" key="5">
    <source>
        <dbReference type="Proteomes" id="UP001276659"/>
    </source>
</evidence>
<dbReference type="InterPro" id="IPR036770">
    <property type="entry name" value="Ankyrin_rpt-contain_sf"/>
</dbReference>
<dbReference type="Proteomes" id="UP001276659">
    <property type="component" value="Unassembled WGS sequence"/>
</dbReference>
<dbReference type="PANTHER" id="PTHR24198:SF165">
    <property type="entry name" value="ANKYRIN REPEAT-CONTAINING PROTEIN-RELATED"/>
    <property type="match status" value="1"/>
</dbReference>
<dbReference type="InterPro" id="IPR002110">
    <property type="entry name" value="Ankyrin_rpt"/>
</dbReference>
<evidence type="ECO:0000313" key="4">
    <source>
        <dbReference type="EMBL" id="KAK3169415.1"/>
    </source>
</evidence>
<proteinExistence type="predicted"/>
<evidence type="ECO:0000256" key="3">
    <source>
        <dbReference type="PROSITE-ProRule" id="PRU00023"/>
    </source>
</evidence>
<protein>
    <recommendedName>
        <fullName evidence="6">Ankyrin</fullName>
    </recommendedName>
</protein>
<dbReference type="SUPFAM" id="SSF48403">
    <property type="entry name" value="Ankyrin repeat"/>
    <property type="match status" value="1"/>
</dbReference>
<dbReference type="Pfam" id="PF12796">
    <property type="entry name" value="Ank_2"/>
    <property type="match status" value="1"/>
</dbReference>
<name>A0AAD9Z0M9_9LECA</name>
<keyword evidence="5" id="KW-1185">Reference proteome</keyword>
<keyword evidence="1" id="KW-0677">Repeat</keyword>
<sequence>MTDTLPPMLISSETMPTVVQPVTTSATPAPSKITTTRTLDGQFGSKLKASAHAATKLKTEEKRAQSLIKFHGSAQNALVWAVEKKHQRAIFCLLDHGINDAEPTGFRRCLSFSLQQSNHMLLGRLLDAARRSDRLKELLTDSDLLRMVAQNTNNNHLVSLLEVLDGHGKRLVMPTAVEYAISNIVPTLLTMGTDPNDCFYGRSILPRAVLIGYMDNVSALLNFACTNVNALAKVRHDQDCLKPAIEVAAAAQNIPVLEQLLKRGDIDVNLADSQGNFALVAAAKTGADIRALALLLKHGDIDVNKANSQGNTALHVAAKVGSVPIVKLLLENGANTVQKNLKKQQAVQVAGDEGNEAVFNYFRERIGLPPVTAERDCTDGWYVQSSTGVRRLAVRNTLWPDREVRDRRTGEVRIVTPSEPVYWY</sequence>
<dbReference type="PROSITE" id="PS50297">
    <property type="entry name" value="ANK_REP_REGION"/>
    <property type="match status" value="1"/>
</dbReference>
<dbReference type="AlphaFoldDB" id="A0AAD9Z0M9"/>
<dbReference type="Gene3D" id="1.25.40.20">
    <property type="entry name" value="Ankyrin repeat-containing domain"/>
    <property type="match status" value="2"/>
</dbReference>
<organism evidence="4 5">
    <name type="scientific">Lepraria neglecta</name>
    <dbReference type="NCBI Taxonomy" id="209136"/>
    <lineage>
        <taxon>Eukaryota</taxon>
        <taxon>Fungi</taxon>
        <taxon>Dikarya</taxon>
        <taxon>Ascomycota</taxon>
        <taxon>Pezizomycotina</taxon>
        <taxon>Lecanoromycetes</taxon>
        <taxon>OSLEUM clade</taxon>
        <taxon>Lecanoromycetidae</taxon>
        <taxon>Lecanorales</taxon>
        <taxon>Lecanorineae</taxon>
        <taxon>Stereocaulaceae</taxon>
        <taxon>Lepraria</taxon>
    </lineage>
</organism>
<dbReference type="PROSITE" id="PS50088">
    <property type="entry name" value="ANK_REPEAT"/>
    <property type="match status" value="1"/>
</dbReference>
<dbReference type="SMART" id="SM00248">
    <property type="entry name" value="ANK"/>
    <property type="match status" value="5"/>
</dbReference>
<gene>
    <name evidence="4" type="ORF">OEA41_008798</name>
</gene>
<feature type="repeat" description="ANK" evidence="3">
    <location>
        <begin position="309"/>
        <end position="341"/>
    </location>
</feature>
<keyword evidence="2 3" id="KW-0040">ANK repeat</keyword>
<evidence type="ECO:0008006" key="6">
    <source>
        <dbReference type="Google" id="ProtNLM"/>
    </source>
</evidence>
<comment type="caution">
    <text evidence="4">The sequence shown here is derived from an EMBL/GenBank/DDBJ whole genome shotgun (WGS) entry which is preliminary data.</text>
</comment>
<dbReference type="PANTHER" id="PTHR24198">
    <property type="entry name" value="ANKYRIN REPEAT AND PROTEIN KINASE DOMAIN-CONTAINING PROTEIN"/>
    <property type="match status" value="1"/>
</dbReference>
<dbReference type="EMBL" id="JASNWA010000009">
    <property type="protein sequence ID" value="KAK3169415.1"/>
    <property type="molecule type" value="Genomic_DNA"/>
</dbReference>
<evidence type="ECO:0000256" key="2">
    <source>
        <dbReference type="ARBA" id="ARBA00023043"/>
    </source>
</evidence>
<accession>A0AAD9Z0M9</accession>